<keyword evidence="1" id="KW-0472">Membrane</keyword>
<dbReference type="AlphaFoldDB" id="A0A5B8LJK3"/>
<sequence>MQFLKILLWVLLAFVAAIFTFGNWTWVTINLWGGLVAEVNLPFLMLLTFLAGWLPTYLYLRTQRWRLAQRLNTAERVIADLKPTPVILAADPVPTPVTPPVPLPPADKLL</sequence>
<dbReference type="EMBL" id="CP042306">
    <property type="protein sequence ID" value="QDZ07310.1"/>
    <property type="molecule type" value="Genomic_DNA"/>
</dbReference>
<name>A0A5B8LJK3_9SPHN</name>
<gene>
    <name evidence="2" type="ORF">FPZ24_07315</name>
</gene>
<organism evidence="2 3">
    <name type="scientific">Sphingomonas panacisoli</name>
    <dbReference type="NCBI Taxonomy" id="1813879"/>
    <lineage>
        <taxon>Bacteria</taxon>
        <taxon>Pseudomonadati</taxon>
        <taxon>Pseudomonadota</taxon>
        <taxon>Alphaproteobacteria</taxon>
        <taxon>Sphingomonadales</taxon>
        <taxon>Sphingomonadaceae</taxon>
        <taxon>Sphingomonas</taxon>
    </lineage>
</organism>
<dbReference type="Proteomes" id="UP000315673">
    <property type="component" value="Chromosome"/>
</dbReference>
<dbReference type="OrthoDB" id="7595841at2"/>
<evidence type="ECO:0008006" key="4">
    <source>
        <dbReference type="Google" id="ProtNLM"/>
    </source>
</evidence>
<evidence type="ECO:0000313" key="3">
    <source>
        <dbReference type="Proteomes" id="UP000315673"/>
    </source>
</evidence>
<dbReference type="KEGG" id="spai:FPZ24_07315"/>
<protein>
    <recommendedName>
        <fullName evidence="4">Lipopolysaccharide assembly protein A domain-containing protein</fullName>
    </recommendedName>
</protein>
<feature type="transmembrane region" description="Helical" evidence="1">
    <location>
        <begin position="39"/>
        <end position="60"/>
    </location>
</feature>
<reference evidence="2 3" key="1">
    <citation type="submission" date="2019-07" db="EMBL/GenBank/DDBJ databases">
        <title>Full genome sequence of Sphingomonas sp. 4R-6-7(HKS19).</title>
        <authorList>
            <person name="Im W.-T."/>
        </authorList>
    </citation>
    <scope>NUCLEOTIDE SEQUENCE [LARGE SCALE GENOMIC DNA]</scope>
    <source>
        <strain evidence="2 3">HKS19</strain>
    </source>
</reference>
<accession>A0A5B8LJK3</accession>
<evidence type="ECO:0000313" key="2">
    <source>
        <dbReference type="EMBL" id="QDZ07310.1"/>
    </source>
</evidence>
<keyword evidence="1" id="KW-0812">Transmembrane</keyword>
<keyword evidence="1" id="KW-1133">Transmembrane helix</keyword>
<dbReference type="RefSeq" id="WP_146570622.1">
    <property type="nucleotide sequence ID" value="NZ_CP042306.1"/>
</dbReference>
<keyword evidence="3" id="KW-1185">Reference proteome</keyword>
<evidence type="ECO:0000256" key="1">
    <source>
        <dbReference type="SAM" id="Phobius"/>
    </source>
</evidence>
<feature type="transmembrane region" description="Helical" evidence="1">
    <location>
        <begin position="7"/>
        <end position="27"/>
    </location>
</feature>
<proteinExistence type="predicted"/>